<proteinExistence type="predicted"/>
<feature type="domain" description="DUF6534" evidence="2">
    <location>
        <begin position="1"/>
        <end position="77"/>
    </location>
</feature>
<evidence type="ECO:0000259" key="2">
    <source>
        <dbReference type="Pfam" id="PF20152"/>
    </source>
</evidence>
<organism evidence="3 4">
    <name type="scientific">Cerrena zonata</name>
    <dbReference type="NCBI Taxonomy" id="2478898"/>
    <lineage>
        <taxon>Eukaryota</taxon>
        <taxon>Fungi</taxon>
        <taxon>Dikarya</taxon>
        <taxon>Basidiomycota</taxon>
        <taxon>Agaricomycotina</taxon>
        <taxon>Agaricomycetes</taxon>
        <taxon>Polyporales</taxon>
        <taxon>Cerrenaceae</taxon>
        <taxon>Cerrena</taxon>
    </lineage>
</organism>
<keyword evidence="4" id="KW-1185">Reference proteome</keyword>
<feature type="transmembrane region" description="Helical" evidence="1">
    <location>
        <begin position="21"/>
        <end position="46"/>
    </location>
</feature>
<feature type="transmembrane region" description="Helical" evidence="1">
    <location>
        <begin position="52"/>
        <end position="72"/>
    </location>
</feature>
<keyword evidence="1" id="KW-0812">Transmembrane</keyword>
<dbReference type="Pfam" id="PF20152">
    <property type="entry name" value="DUF6534"/>
    <property type="match status" value="1"/>
</dbReference>
<gene>
    <name evidence="3" type="ORF">QCA50_016597</name>
</gene>
<comment type="caution">
    <text evidence="3">The sequence shown here is derived from an EMBL/GenBank/DDBJ whole genome shotgun (WGS) entry which is preliminary data.</text>
</comment>
<dbReference type="InterPro" id="IPR045339">
    <property type="entry name" value="DUF6534"/>
</dbReference>
<name>A0AAW0FM16_9APHY</name>
<evidence type="ECO:0000313" key="4">
    <source>
        <dbReference type="Proteomes" id="UP001385951"/>
    </source>
</evidence>
<evidence type="ECO:0000313" key="3">
    <source>
        <dbReference type="EMBL" id="KAK7680357.1"/>
    </source>
</evidence>
<accession>A0AAW0FM16</accession>
<protein>
    <recommendedName>
        <fullName evidence="2">DUF6534 domain-containing protein</fullName>
    </recommendedName>
</protein>
<dbReference type="AlphaFoldDB" id="A0AAW0FM16"/>
<sequence>MTYYLRRRQSSIKRTQGIVSWLVLYFVSTGAVLVAIALTILISFLIAPNSMLYAGFILIYARALANALFGALNARQRLRTRQNEIVTFGGVSLGVTNTPTSHQGQNERAQEESTDTIIISDNTKDFHSKYKETLTSTNEV</sequence>
<keyword evidence="1" id="KW-1133">Transmembrane helix</keyword>
<keyword evidence="1" id="KW-0472">Membrane</keyword>
<reference evidence="3 4" key="1">
    <citation type="submission" date="2022-09" db="EMBL/GenBank/DDBJ databases">
        <authorList>
            <person name="Palmer J.M."/>
        </authorList>
    </citation>
    <scope>NUCLEOTIDE SEQUENCE [LARGE SCALE GENOMIC DNA]</scope>
    <source>
        <strain evidence="3 4">DSM 7382</strain>
    </source>
</reference>
<dbReference type="EMBL" id="JASBNA010000050">
    <property type="protein sequence ID" value="KAK7680357.1"/>
    <property type="molecule type" value="Genomic_DNA"/>
</dbReference>
<evidence type="ECO:0000256" key="1">
    <source>
        <dbReference type="SAM" id="Phobius"/>
    </source>
</evidence>
<dbReference type="Proteomes" id="UP001385951">
    <property type="component" value="Unassembled WGS sequence"/>
</dbReference>